<organism evidence="2 3">
    <name type="scientific">Oerskovia jenensis</name>
    <dbReference type="NCBI Taxonomy" id="162169"/>
    <lineage>
        <taxon>Bacteria</taxon>
        <taxon>Bacillati</taxon>
        <taxon>Actinomycetota</taxon>
        <taxon>Actinomycetes</taxon>
        <taxon>Micrococcales</taxon>
        <taxon>Cellulomonadaceae</taxon>
        <taxon>Oerskovia</taxon>
    </lineage>
</organism>
<accession>A0ABS2LER4</accession>
<evidence type="ECO:0000313" key="3">
    <source>
        <dbReference type="Proteomes" id="UP000698059"/>
    </source>
</evidence>
<evidence type="ECO:0000313" key="2">
    <source>
        <dbReference type="EMBL" id="MBM7478914.1"/>
    </source>
</evidence>
<comment type="caution">
    <text evidence="2">The sequence shown here is derived from an EMBL/GenBank/DDBJ whole genome shotgun (WGS) entry which is preliminary data.</text>
</comment>
<keyword evidence="3" id="KW-1185">Reference proteome</keyword>
<reference evidence="2 3" key="1">
    <citation type="submission" date="2021-01" db="EMBL/GenBank/DDBJ databases">
        <title>Sequencing the genomes of 1000 actinobacteria strains.</title>
        <authorList>
            <person name="Klenk H.-P."/>
        </authorList>
    </citation>
    <scope>NUCLEOTIDE SEQUENCE [LARGE SCALE GENOMIC DNA]</scope>
    <source>
        <strain evidence="2 3">DSM 46000</strain>
    </source>
</reference>
<dbReference type="RefSeq" id="WP_205306932.1">
    <property type="nucleotide sequence ID" value="NZ_BAAAVF010000012.1"/>
</dbReference>
<gene>
    <name evidence="2" type="ORF">JOD49_001834</name>
</gene>
<protein>
    <recommendedName>
        <fullName evidence="4">Lipoprotein</fullName>
    </recommendedName>
</protein>
<name>A0ABS2LER4_9CELL</name>
<dbReference type="Proteomes" id="UP000698059">
    <property type="component" value="Unassembled WGS sequence"/>
</dbReference>
<evidence type="ECO:0008006" key="4">
    <source>
        <dbReference type="Google" id="ProtNLM"/>
    </source>
</evidence>
<dbReference type="EMBL" id="JAFBBO010000001">
    <property type="protein sequence ID" value="MBM7478914.1"/>
    <property type="molecule type" value="Genomic_DNA"/>
</dbReference>
<evidence type="ECO:0000256" key="1">
    <source>
        <dbReference type="SAM" id="MobiDB-lite"/>
    </source>
</evidence>
<feature type="region of interest" description="Disordered" evidence="1">
    <location>
        <begin position="170"/>
        <end position="197"/>
    </location>
</feature>
<proteinExistence type="predicted"/>
<sequence>MAVRLMPHRKHGGPRIVLLRGGVGVAVLALLAGGCAQDVATAPGLYASEFKQAREAATTDLERDILADDQITDAEYQEVRERLKSCVAGRGFELELLADGGTSIPYSQGDEAALDTAIQECEANTVVNIESLYWDMRKNPEKVDLDEASAECLRKAGLVGAEFDGKEFDETFSNPQYDTGDPRVSKCINDPLAQLSK</sequence>
<dbReference type="PROSITE" id="PS51257">
    <property type="entry name" value="PROKAR_LIPOPROTEIN"/>
    <property type="match status" value="1"/>
</dbReference>